<dbReference type="Pfam" id="PF13174">
    <property type="entry name" value="TPR_6"/>
    <property type="match status" value="1"/>
</dbReference>
<dbReference type="SMART" id="SM00028">
    <property type="entry name" value="TPR"/>
    <property type="match status" value="13"/>
</dbReference>
<protein>
    <submittedName>
        <fullName evidence="1">Uncharacterized protein</fullName>
    </submittedName>
</protein>
<dbReference type="GO" id="GO:0051301">
    <property type="term" value="P:cell division"/>
    <property type="evidence" value="ECO:0007669"/>
    <property type="project" value="TreeGrafter"/>
</dbReference>
<proteinExistence type="predicted"/>
<sequence>WLARILRIKGEPRPGRDGSVFFPLMCGITAMVSKSVTLASALTIAVLVLGGCDNAQQREAKYKARGAGYILDRKFDLARVEFKNAAKINPTDPDVYYHLGLIDEAQGDVTNAIANFSRAEVQDRTFVPALLKIARYHLAAEQIEASERKVDTILSVQPDNADAHALRAAQKMRRNDPVESEREARFALARDPANVGAISVLTALQVARGEAASAAATLDSGIARNPDEIALLLMKIDMARKANDLQKVDAAFHSLFRVLPAERVYRADLADIYLKAGRIDAAEAVWREGIAAAPESWGMKQDLIAFLDRNRGIEAAEAEITRYIAASPDQSELYFWLADLYIAHDAPDRAVHLLEKVATTEKFEPQGLNARASLARIQFAQGNRAVTEKLIAMILEKNPTHPDALFMRAGLNFDQGRYQNAVSDLNEVLRDRPRSPEAKQLLAESLLRLGSLDRAAEVQAQLVDIVPQDNAAQVRLAQILSAKGETARARATLDRVTRTNPDYPVGWESLARTAITTQDWKTAEMAIARLDGLAGQTLPAAFLRGEVEAATGKPESAIARFAQVATADPATPLGERALAALVRAYAGLDRLAAAATYLDSLNSKSSFVANLRGETDLALGKRQAAEAEFEKAVGAGGGRPEPYLNLAQLRLNDHRGDQAIDVLRQGAAALPGNDRIALVLADSLSQLGRPGEAIAVYTQVLERNPSLDTAANNLAALIADFQYADPEALRLALRVAERFQGASDPAWIDTLGWVHYRLGNVPEAVSLLRRAVAVGPVSPQMRYHYGAALIRANMKEQAKLELRAATGPGQSFPGIEEARQLLASL</sequence>
<dbReference type="EMBL" id="AQPH01000033">
    <property type="protein sequence ID" value="EPY01683.1"/>
    <property type="molecule type" value="Genomic_DNA"/>
</dbReference>
<dbReference type="STRING" id="1316936.K678_09888"/>
<dbReference type="InterPro" id="IPR019734">
    <property type="entry name" value="TPR_rpt"/>
</dbReference>
<dbReference type="PANTHER" id="PTHR12558">
    <property type="entry name" value="CELL DIVISION CYCLE 16,23,27"/>
    <property type="match status" value="1"/>
</dbReference>
<accession>S9SC83</accession>
<feature type="non-terminal residue" evidence="1">
    <location>
        <position position="1"/>
    </location>
</feature>
<dbReference type="Gene3D" id="1.25.40.10">
    <property type="entry name" value="Tetratricopeptide repeat domain"/>
    <property type="match status" value="4"/>
</dbReference>
<reference evidence="1 2" key="1">
    <citation type="submission" date="2013-04" db="EMBL/GenBank/DDBJ databases">
        <authorList>
            <person name="Kuznetsov B."/>
            <person name="Ivanovsky R."/>
        </authorList>
    </citation>
    <scope>NUCLEOTIDE SEQUENCE [LARGE SCALE GENOMIC DNA]</scope>
    <source>
        <strain evidence="1 2">MGU-K5</strain>
    </source>
</reference>
<dbReference type="SUPFAM" id="SSF48452">
    <property type="entry name" value="TPR-like"/>
    <property type="match status" value="3"/>
</dbReference>
<evidence type="ECO:0000313" key="1">
    <source>
        <dbReference type="EMBL" id="EPY01683.1"/>
    </source>
</evidence>
<dbReference type="PANTHER" id="PTHR12558:SF44">
    <property type="entry name" value="TETRATRICOPEPTIDE REPEAT-CONTAINING PROTEIN"/>
    <property type="match status" value="1"/>
</dbReference>
<name>S9SC83_MAGFU</name>
<dbReference type="AlphaFoldDB" id="S9SC83"/>
<dbReference type="InterPro" id="IPR011990">
    <property type="entry name" value="TPR-like_helical_dom_sf"/>
</dbReference>
<comment type="caution">
    <text evidence="1">The sequence shown here is derived from an EMBL/GenBank/DDBJ whole genome shotgun (WGS) entry which is preliminary data.</text>
</comment>
<dbReference type="Pfam" id="PF14559">
    <property type="entry name" value="TPR_19"/>
    <property type="match status" value="1"/>
</dbReference>
<dbReference type="eggNOG" id="COG0457">
    <property type="taxonomic scope" value="Bacteria"/>
</dbReference>
<evidence type="ECO:0000313" key="2">
    <source>
        <dbReference type="Proteomes" id="UP000015350"/>
    </source>
</evidence>
<organism evidence="1 2">
    <name type="scientific">Magnetospirillum fulvum MGU-K5</name>
    <dbReference type="NCBI Taxonomy" id="1316936"/>
    <lineage>
        <taxon>Bacteria</taxon>
        <taxon>Pseudomonadati</taxon>
        <taxon>Pseudomonadota</taxon>
        <taxon>Alphaproteobacteria</taxon>
        <taxon>Rhodospirillales</taxon>
        <taxon>Rhodospirillaceae</taxon>
        <taxon>Magnetospirillum</taxon>
    </lineage>
</organism>
<dbReference type="Pfam" id="PF13432">
    <property type="entry name" value="TPR_16"/>
    <property type="match status" value="3"/>
</dbReference>
<gene>
    <name evidence="1" type="ORF">K678_09888</name>
</gene>
<dbReference type="Proteomes" id="UP000015350">
    <property type="component" value="Unassembled WGS sequence"/>
</dbReference>